<sequence>MLQTYPFPAGGRQIDAKADFFRYESSVSGGADDTIRVRADGNDLGLFSPGDSIKLPITASRWEITPITGTVTGAVRIGVGPVQSARVAGNVRVIDEVQASCQTASAGIPGAIGSGVAALRAAAAGLTLTLRQTSLNIAAGAGGQFAARVVASPAAPLNFSGVASQLILSDLYATNGQSASFQMGDLKKRLPTGWGVYILYEVVSAASTGGGASLSFEVA</sequence>
<evidence type="ECO:0000313" key="2">
    <source>
        <dbReference type="Proteomes" id="UP000321832"/>
    </source>
</evidence>
<gene>
    <name evidence="1" type="ORF">FSC37_09185</name>
</gene>
<keyword evidence="2" id="KW-1185">Reference proteome</keyword>
<dbReference type="Proteomes" id="UP000321832">
    <property type="component" value="Unassembled WGS sequence"/>
</dbReference>
<protein>
    <submittedName>
        <fullName evidence="1">Uncharacterized protein</fullName>
    </submittedName>
</protein>
<organism evidence="1 2">
    <name type="scientific">Piscinibacter aquaticus</name>
    <dbReference type="NCBI Taxonomy" id="392597"/>
    <lineage>
        <taxon>Bacteria</taxon>
        <taxon>Pseudomonadati</taxon>
        <taxon>Pseudomonadota</taxon>
        <taxon>Betaproteobacteria</taxon>
        <taxon>Burkholderiales</taxon>
        <taxon>Sphaerotilaceae</taxon>
        <taxon>Piscinibacter</taxon>
    </lineage>
</organism>
<name>A0A5C6TZ60_9BURK</name>
<proteinExistence type="predicted"/>
<dbReference type="EMBL" id="VOPW01000001">
    <property type="protein sequence ID" value="TXC66022.1"/>
    <property type="molecule type" value="Genomic_DNA"/>
</dbReference>
<accession>A0A5C6TZ60</accession>
<reference evidence="1 2" key="1">
    <citation type="submission" date="2019-08" db="EMBL/GenBank/DDBJ databases">
        <authorList>
            <person name="Khan S.A."/>
            <person name="Jeon C.O."/>
            <person name="Jeong S.E."/>
        </authorList>
    </citation>
    <scope>NUCLEOTIDE SEQUENCE [LARGE SCALE GENOMIC DNA]</scope>
    <source>
        <strain evidence="2">IMCC1728</strain>
    </source>
</reference>
<comment type="caution">
    <text evidence="1">The sequence shown here is derived from an EMBL/GenBank/DDBJ whole genome shotgun (WGS) entry which is preliminary data.</text>
</comment>
<evidence type="ECO:0000313" key="1">
    <source>
        <dbReference type="EMBL" id="TXC66022.1"/>
    </source>
</evidence>
<dbReference type="AlphaFoldDB" id="A0A5C6TZ60"/>